<evidence type="ECO:0000313" key="3">
    <source>
        <dbReference type="Proteomes" id="UP000244005"/>
    </source>
</evidence>
<gene>
    <name evidence="2" type="ORF">MARPO_0012s0152</name>
</gene>
<dbReference type="EMBL" id="KZ772684">
    <property type="protein sequence ID" value="PTQ46224.1"/>
    <property type="molecule type" value="Genomic_DNA"/>
</dbReference>
<dbReference type="PANTHER" id="PTHR31960:SF2">
    <property type="entry name" value="F-BOX PROTEIN PP2-A15"/>
    <property type="match status" value="1"/>
</dbReference>
<name>A0A2R6XJD2_MARPO</name>
<sequence>MDGVMKPMSTCAPSELKSDQGACDLQLGDTGIEDLPESCIAHVLCFLSTKDIAISACTNRAFRGASLSDAVWQAKLPKDFTEVLAKAKDGARAFDSKKQIFDYLCSTILLHGHELYRLLESPAGVCRGQGAEALDLGSDGEQWDWLQRGGSSYDKSAYLNASCALNVKGSMECSLPVGTYTLAWRFALDDMSYAFNRGRNKLPVEFAMSVNDHVTVKSYGYFPDLQSLSEATLSSDEEDQEEADIDWNEYYSGEYYSGEYYSGDYYSGDFTGEEGDSHWNTYYVGNFTVEEGEEHSGMGRVKLDYSFVHNRRHYTWKRGLWLDGVVIMPRTVM</sequence>
<protein>
    <recommendedName>
        <fullName evidence="1">F-box domain-containing protein</fullName>
    </recommendedName>
</protein>
<dbReference type="AlphaFoldDB" id="A0A2R6XJD2"/>
<dbReference type="Pfam" id="PF00646">
    <property type="entry name" value="F-box"/>
    <property type="match status" value="1"/>
</dbReference>
<dbReference type="InterPro" id="IPR001810">
    <property type="entry name" value="F-box_dom"/>
</dbReference>
<dbReference type="InterPro" id="IPR036047">
    <property type="entry name" value="F-box-like_dom_sf"/>
</dbReference>
<feature type="domain" description="F-box" evidence="1">
    <location>
        <begin position="35"/>
        <end position="75"/>
    </location>
</feature>
<dbReference type="PANTHER" id="PTHR31960">
    <property type="entry name" value="F-BOX PROTEIN PP2-A15"/>
    <property type="match status" value="1"/>
</dbReference>
<reference evidence="3" key="1">
    <citation type="journal article" date="2017" name="Cell">
        <title>Insights into land plant evolution garnered from the Marchantia polymorpha genome.</title>
        <authorList>
            <person name="Bowman J.L."/>
            <person name="Kohchi T."/>
            <person name="Yamato K.T."/>
            <person name="Jenkins J."/>
            <person name="Shu S."/>
            <person name="Ishizaki K."/>
            <person name="Yamaoka S."/>
            <person name="Nishihama R."/>
            <person name="Nakamura Y."/>
            <person name="Berger F."/>
            <person name="Adam C."/>
            <person name="Aki S.S."/>
            <person name="Althoff F."/>
            <person name="Araki T."/>
            <person name="Arteaga-Vazquez M.A."/>
            <person name="Balasubrmanian S."/>
            <person name="Barry K."/>
            <person name="Bauer D."/>
            <person name="Boehm C.R."/>
            <person name="Briginshaw L."/>
            <person name="Caballero-Perez J."/>
            <person name="Catarino B."/>
            <person name="Chen F."/>
            <person name="Chiyoda S."/>
            <person name="Chovatia M."/>
            <person name="Davies K.M."/>
            <person name="Delmans M."/>
            <person name="Demura T."/>
            <person name="Dierschke T."/>
            <person name="Dolan L."/>
            <person name="Dorantes-Acosta A.E."/>
            <person name="Eklund D.M."/>
            <person name="Florent S.N."/>
            <person name="Flores-Sandoval E."/>
            <person name="Fujiyama A."/>
            <person name="Fukuzawa H."/>
            <person name="Galik B."/>
            <person name="Grimanelli D."/>
            <person name="Grimwood J."/>
            <person name="Grossniklaus U."/>
            <person name="Hamada T."/>
            <person name="Haseloff J."/>
            <person name="Hetherington A.J."/>
            <person name="Higo A."/>
            <person name="Hirakawa Y."/>
            <person name="Hundley H.N."/>
            <person name="Ikeda Y."/>
            <person name="Inoue K."/>
            <person name="Inoue S.I."/>
            <person name="Ishida S."/>
            <person name="Jia Q."/>
            <person name="Kakita M."/>
            <person name="Kanazawa T."/>
            <person name="Kawai Y."/>
            <person name="Kawashima T."/>
            <person name="Kennedy M."/>
            <person name="Kinose K."/>
            <person name="Kinoshita T."/>
            <person name="Kohara Y."/>
            <person name="Koide E."/>
            <person name="Komatsu K."/>
            <person name="Kopischke S."/>
            <person name="Kubo M."/>
            <person name="Kyozuka J."/>
            <person name="Lagercrantz U."/>
            <person name="Lin S.S."/>
            <person name="Lindquist E."/>
            <person name="Lipzen A.M."/>
            <person name="Lu C.W."/>
            <person name="De Luna E."/>
            <person name="Martienssen R.A."/>
            <person name="Minamino N."/>
            <person name="Mizutani M."/>
            <person name="Mizutani M."/>
            <person name="Mochizuki N."/>
            <person name="Monte I."/>
            <person name="Mosher R."/>
            <person name="Nagasaki H."/>
            <person name="Nakagami H."/>
            <person name="Naramoto S."/>
            <person name="Nishitani K."/>
            <person name="Ohtani M."/>
            <person name="Okamoto T."/>
            <person name="Okumura M."/>
            <person name="Phillips J."/>
            <person name="Pollak B."/>
            <person name="Reinders A."/>
            <person name="Rovekamp M."/>
            <person name="Sano R."/>
            <person name="Sawa S."/>
            <person name="Schmid M.W."/>
            <person name="Shirakawa M."/>
            <person name="Solano R."/>
            <person name="Spunde A."/>
            <person name="Suetsugu N."/>
            <person name="Sugano S."/>
            <person name="Sugiyama A."/>
            <person name="Sun R."/>
            <person name="Suzuki Y."/>
            <person name="Takenaka M."/>
            <person name="Takezawa D."/>
            <person name="Tomogane H."/>
            <person name="Tsuzuki M."/>
            <person name="Ueda T."/>
            <person name="Umeda M."/>
            <person name="Ward J.M."/>
            <person name="Watanabe Y."/>
            <person name="Yazaki K."/>
            <person name="Yokoyama R."/>
            <person name="Yoshitake Y."/>
            <person name="Yotsui I."/>
            <person name="Zachgo S."/>
            <person name="Schmutz J."/>
        </authorList>
    </citation>
    <scope>NUCLEOTIDE SEQUENCE [LARGE SCALE GENOMIC DNA]</scope>
    <source>
        <strain evidence="3">Tak-1</strain>
    </source>
</reference>
<dbReference type="CDD" id="cd22162">
    <property type="entry name" value="F-box_AtSKIP3-like"/>
    <property type="match status" value="1"/>
</dbReference>
<accession>A0A2R6XJD2</accession>
<organism evidence="2 3">
    <name type="scientific">Marchantia polymorpha</name>
    <name type="common">Common liverwort</name>
    <name type="synonym">Marchantia aquatica</name>
    <dbReference type="NCBI Taxonomy" id="3197"/>
    <lineage>
        <taxon>Eukaryota</taxon>
        <taxon>Viridiplantae</taxon>
        <taxon>Streptophyta</taxon>
        <taxon>Embryophyta</taxon>
        <taxon>Marchantiophyta</taxon>
        <taxon>Marchantiopsida</taxon>
        <taxon>Marchantiidae</taxon>
        <taxon>Marchantiales</taxon>
        <taxon>Marchantiaceae</taxon>
        <taxon>Marchantia</taxon>
    </lineage>
</organism>
<dbReference type="Pfam" id="PF14299">
    <property type="entry name" value="PP2"/>
    <property type="match status" value="1"/>
</dbReference>
<dbReference type="OMA" id="WAGSRRF"/>
<dbReference type="OrthoDB" id="9970274at2759"/>
<dbReference type="Gramene" id="Mp8g03620.1">
    <property type="protein sequence ID" value="Mp8g03620.1.cds"/>
    <property type="gene ID" value="Mp8g03620"/>
</dbReference>
<proteinExistence type="predicted"/>
<dbReference type="Proteomes" id="UP000244005">
    <property type="component" value="Unassembled WGS sequence"/>
</dbReference>
<dbReference type="Gene3D" id="1.20.1280.50">
    <property type="match status" value="1"/>
</dbReference>
<evidence type="ECO:0000259" key="1">
    <source>
        <dbReference type="SMART" id="SM00256"/>
    </source>
</evidence>
<dbReference type="InterPro" id="IPR025886">
    <property type="entry name" value="PP2-like"/>
</dbReference>
<dbReference type="SUPFAM" id="SSF81383">
    <property type="entry name" value="F-box domain"/>
    <property type="match status" value="1"/>
</dbReference>
<evidence type="ECO:0000313" key="2">
    <source>
        <dbReference type="EMBL" id="PTQ46224.1"/>
    </source>
</evidence>
<dbReference type="SMART" id="SM00256">
    <property type="entry name" value="FBOX"/>
    <property type="match status" value="1"/>
</dbReference>
<keyword evidence="3" id="KW-1185">Reference proteome</keyword>